<reference evidence="3 4" key="1">
    <citation type="submission" date="2019-03" db="EMBL/GenBank/DDBJ databases">
        <authorList>
            <person name="Nijsse B."/>
        </authorList>
    </citation>
    <scope>NUCLEOTIDE SEQUENCE [LARGE SCALE GENOMIC DNA]</scope>
    <source>
        <strain evidence="3">Desulfoluna butyratoxydans MSL71</strain>
    </source>
</reference>
<evidence type="ECO:0000313" key="4">
    <source>
        <dbReference type="Proteomes" id="UP000507962"/>
    </source>
</evidence>
<protein>
    <submittedName>
        <fullName evidence="3">Flavodoxin domain</fullName>
    </submittedName>
</protein>
<sequence length="182" mass="19932">MKSLILYDSMGGNTALVAETIEKALGARAMATDLVKVDKDLDIDVFDYDLVFIGSPVIDWLPTKPLMDFVKRKMKAYARQGVVKPSSPLLPGKFGVSFGTFAGPHIGEKEALPMTMWLNSFLEHLGYAALDQWLVVGRHHHNKEINLSGRLGNIEDRPNAADLAVVEHKVGGLVDSLSAWCA</sequence>
<evidence type="ECO:0000259" key="2">
    <source>
        <dbReference type="Pfam" id="PF12724"/>
    </source>
</evidence>
<dbReference type="Pfam" id="PF12724">
    <property type="entry name" value="Flavodoxin_5"/>
    <property type="match status" value="1"/>
</dbReference>
<dbReference type="GO" id="GO:0010181">
    <property type="term" value="F:FMN binding"/>
    <property type="evidence" value="ECO:0007669"/>
    <property type="project" value="InterPro"/>
</dbReference>
<dbReference type="InterPro" id="IPR029039">
    <property type="entry name" value="Flavoprotein-like_sf"/>
</dbReference>
<evidence type="ECO:0000256" key="1">
    <source>
        <dbReference type="ARBA" id="ARBA00001917"/>
    </source>
</evidence>
<evidence type="ECO:0000313" key="3">
    <source>
        <dbReference type="EMBL" id="VFQ45651.1"/>
    </source>
</evidence>
<gene>
    <name evidence="3" type="ORF">MSL71_33120</name>
</gene>
<dbReference type="RefSeq" id="WP_180142486.1">
    <property type="nucleotide sequence ID" value="NZ_CAADHO010000006.1"/>
</dbReference>
<organism evidence="3 4">
    <name type="scientific">Desulfoluna butyratoxydans</name>
    <dbReference type="NCBI Taxonomy" id="231438"/>
    <lineage>
        <taxon>Bacteria</taxon>
        <taxon>Pseudomonadati</taxon>
        <taxon>Thermodesulfobacteriota</taxon>
        <taxon>Desulfobacteria</taxon>
        <taxon>Desulfobacterales</taxon>
        <taxon>Desulfolunaceae</taxon>
        <taxon>Desulfoluna</taxon>
    </lineage>
</organism>
<name>A0A4U8YPE3_9BACT</name>
<dbReference type="Gene3D" id="3.40.50.360">
    <property type="match status" value="1"/>
</dbReference>
<dbReference type="PROSITE" id="PS00201">
    <property type="entry name" value="FLAVODOXIN"/>
    <property type="match status" value="1"/>
</dbReference>
<keyword evidence="4" id="KW-1185">Reference proteome</keyword>
<dbReference type="Proteomes" id="UP000507962">
    <property type="component" value="Unassembled WGS sequence"/>
</dbReference>
<dbReference type="GO" id="GO:0009055">
    <property type="term" value="F:electron transfer activity"/>
    <property type="evidence" value="ECO:0007669"/>
    <property type="project" value="InterPro"/>
</dbReference>
<dbReference type="EMBL" id="CAADHO010000006">
    <property type="protein sequence ID" value="VFQ45651.1"/>
    <property type="molecule type" value="Genomic_DNA"/>
</dbReference>
<feature type="domain" description="Flavodoxin" evidence="2">
    <location>
        <begin position="4"/>
        <end position="75"/>
    </location>
</feature>
<dbReference type="InterPro" id="IPR026816">
    <property type="entry name" value="Flavodoxin_dom"/>
</dbReference>
<dbReference type="AlphaFoldDB" id="A0A4U8YPE3"/>
<accession>A0A4U8YPE3</accession>
<dbReference type="SUPFAM" id="SSF52218">
    <property type="entry name" value="Flavoproteins"/>
    <property type="match status" value="1"/>
</dbReference>
<proteinExistence type="predicted"/>
<comment type="cofactor">
    <cofactor evidence="1">
        <name>FMN</name>
        <dbReference type="ChEBI" id="CHEBI:58210"/>
    </cofactor>
</comment>
<dbReference type="InterPro" id="IPR001226">
    <property type="entry name" value="Flavodoxin_CS"/>
</dbReference>